<evidence type="ECO:0000313" key="1">
    <source>
        <dbReference type="EMBL" id="AGY47120.1"/>
    </source>
</evidence>
<reference evidence="1 2" key="1">
    <citation type="journal article" date="2013" name="Genome Announc.">
        <title>Complete Genome of Clavibacter michiganensis subsp. sepedonicusis Siphophage CN1A.</title>
        <authorList>
            <person name="Kongari R.R."/>
            <person name="Yao G.W."/>
            <person name="Chamakura K.R."/>
            <person name="Kuty Everett G.F."/>
        </authorList>
    </citation>
    <scope>NUCLEOTIDE SEQUENCE [LARGE SCALE GENOMIC DNA]</scope>
</reference>
<dbReference type="Proteomes" id="UP000017651">
    <property type="component" value="Segment"/>
</dbReference>
<proteinExistence type="predicted"/>
<dbReference type="KEGG" id="vg:18506531"/>
<protein>
    <submittedName>
        <fullName evidence="1">Uncharacterized protein</fullName>
    </submittedName>
</protein>
<name>U5PT56_9CAUD</name>
<accession>U5PT56</accession>
<keyword evidence="2" id="KW-1185">Reference proteome</keyword>
<gene>
    <name evidence="1" type="ORF">CN1A_11</name>
</gene>
<sequence>MVTQTIRSWITEDGFPEAVYDNGAEQNPHKLYDLTEVVAWVGRKREAQETAKIEKAATERAERIAKLEAQLAELRAK</sequence>
<dbReference type="EMBL" id="KF669650">
    <property type="protein sequence ID" value="AGY47120.1"/>
    <property type="molecule type" value="Genomic_DNA"/>
</dbReference>
<evidence type="ECO:0000313" key="2">
    <source>
        <dbReference type="Proteomes" id="UP000017651"/>
    </source>
</evidence>
<organism evidence="1 2">
    <name type="scientific">Clavibacter phage CN1A</name>
    <dbReference type="NCBI Taxonomy" id="1406793"/>
    <lineage>
        <taxon>Viruses</taxon>
        <taxon>Duplodnaviria</taxon>
        <taxon>Heunggongvirae</taxon>
        <taxon>Uroviricota</taxon>
        <taxon>Caudoviricetes</taxon>
        <taxon>Cinunavirus</taxon>
        <taxon>Cinunavirus CN1A</taxon>
    </lineage>
</organism>
<dbReference type="RefSeq" id="YP_009004223.1">
    <property type="nucleotide sequence ID" value="NC_023549.1"/>
</dbReference>
<dbReference type="GeneID" id="18506531"/>